<reference evidence="2" key="1">
    <citation type="submission" date="2014-04" db="EMBL/GenBank/DDBJ databases">
        <title>In planta biocontrol of soil-borne Fusarium wilt of banana through a plant endophytic bacterium, Burkholderia cenocepacia 869T2.</title>
        <authorList>
            <person name="Ho Y.-N."/>
            <person name="Chiang H.-M."/>
            <person name="Chao C.-P."/>
            <person name="Su C.-C."/>
            <person name="Hsu H.-F."/>
            <person name="Guo C.-T."/>
            <person name="Hsieh J.-L."/>
            <person name="Huang C.-C."/>
        </authorList>
    </citation>
    <scope>NUCLEOTIDE SEQUENCE [LARGE SCALE GENOMIC DNA]</scope>
    <source>
        <strain evidence="2">869T2</strain>
    </source>
</reference>
<comment type="caution">
    <text evidence="2">The sequence shown here is derived from an EMBL/GenBank/DDBJ whole genome shotgun (WGS) entry which is preliminary data.</text>
</comment>
<feature type="region of interest" description="Disordered" evidence="1">
    <location>
        <begin position="1"/>
        <end position="21"/>
    </location>
</feature>
<dbReference type="EMBL" id="JJOA01000017">
    <property type="protein sequence ID" value="KEA57646.1"/>
    <property type="molecule type" value="Genomic_DNA"/>
</dbReference>
<sequence length="188" mass="21685">MSREEHHLSSHYNNSIERNRHNPGDEVFELRSLLCNIHLDEAAAEKAKSLLRTVYASHQPAMREHAYRAWRGDPQTKAFAEAFRARFLPDYRDDGVDPTQVEPTAELTELVNELPEWVLAPHALGNTERYTRRFAGQPALLQREAGDRWRLTYLGYRSVLFVTREIAERDAPSFALAVLDTLTKQLKD</sequence>
<name>A0A071MM94_9BURK</name>
<accession>A0A071MM94</accession>
<evidence type="ECO:0000313" key="2">
    <source>
        <dbReference type="EMBL" id="KEA57646.1"/>
    </source>
</evidence>
<dbReference type="AlphaFoldDB" id="A0A071MM94"/>
<evidence type="ECO:0000256" key="1">
    <source>
        <dbReference type="SAM" id="MobiDB-lite"/>
    </source>
</evidence>
<gene>
    <name evidence="2" type="ORF">DT99_21895</name>
</gene>
<organism evidence="2">
    <name type="scientific">Burkholderia cenocepacia</name>
    <dbReference type="NCBI Taxonomy" id="95486"/>
    <lineage>
        <taxon>Bacteria</taxon>
        <taxon>Pseudomonadati</taxon>
        <taxon>Pseudomonadota</taxon>
        <taxon>Betaproteobacteria</taxon>
        <taxon>Burkholderiales</taxon>
        <taxon>Burkholderiaceae</taxon>
        <taxon>Burkholderia</taxon>
        <taxon>Burkholderia cepacia complex</taxon>
    </lineage>
</organism>
<protein>
    <submittedName>
        <fullName evidence="2">Uncharacterized protein</fullName>
    </submittedName>
</protein>
<proteinExistence type="predicted"/>